<dbReference type="OrthoDB" id="46529at2759"/>
<reference evidence="1 2" key="1">
    <citation type="journal article" date="2021" name="Plant Biotechnol. J.">
        <title>Multi-omics assisted identification of the key and species-specific regulatory components of drought-tolerant mechanisms in Gossypium stocksii.</title>
        <authorList>
            <person name="Yu D."/>
            <person name="Ke L."/>
            <person name="Zhang D."/>
            <person name="Wu Y."/>
            <person name="Sun Y."/>
            <person name="Mei J."/>
            <person name="Sun J."/>
            <person name="Sun Y."/>
        </authorList>
    </citation>
    <scope>NUCLEOTIDE SEQUENCE [LARGE SCALE GENOMIC DNA]</scope>
    <source>
        <strain evidence="2">cv. E1</strain>
        <tissue evidence="1">Leaf</tissue>
    </source>
</reference>
<evidence type="ECO:0000313" key="2">
    <source>
        <dbReference type="Proteomes" id="UP000828251"/>
    </source>
</evidence>
<gene>
    <name evidence="1" type="ORF">J1N35_034987</name>
</gene>
<dbReference type="Gene3D" id="3.10.129.10">
    <property type="entry name" value="Hotdog Thioesterase"/>
    <property type="match status" value="1"/>
</dbReference>
<accession>A0A9D3UT31</accession>
<dbReference type="EMBL" id="JAIQCV010000010">
    <property type="protein sequence ID" value="KAH1056922.1"/>
    <property type="molecule type" value="Genomic_DNA"/>
</dbReference>
<sequence>MALSSPVDPVGNWEIGAMSTLIDDVGVAAIYSVADHVKASLDFNISFHSTARTQANLPI</sequence>
<keyword evidence="2" id="KW-1185">Reference proteome</keyword>
<comment type="caution">
    <text evidence="1">The sequence shown here is derived from an EMBL/GenBank/DDBJ whole genome shotgun (WGS) entry which is preliminary data.</text>
</comment>
<evidence type="ECO:0000313" key="1">
    <source>
        <dbReference type="EMBL" id="KAH1056922.1"/>
    </source>
</evidence>
<name>A0A9D3UT31_9ROSI</name>
<dbReference type="Proteomes" id="UP000828251">
    <property type="component" value="Unassembled WGS sequence"/>
</dbReference>
<proteinExistence type="predicted"/>
<organism evidence="1 2">
    <name type="scientific">Gossypium stocksii</name>
    <dbReference type="NCBI Taxonomy" id="47602"/>
    <lineage>
        <taxon>Eukaryota</taxon>
        <taxon>Viridiplantae</taxon>
        <taxon>Streptophyta</taxon>
        <taxon>Embryophyta</taxon>
        <taxon>Tracheophyta</taxon>
        <taxon>Spermatophyta</taxon>
        <taxon>Magnoliopsida</taxon>
        <taxon>eudicotyledons</taxon>
        <taxon>Gunneridae</taxon>
        <taxon>Pentapetalae</taxon>
        <taxon>rosids</taxon>
        <taxon>malvids</taxon>
        <taxon>Malvales</taxon>
        <taxon>Malvaceae</taxon>
        <taxon>Malvoideae</taxon>
        <taxon>Gossypium</taxon>
    </lineage>
</organism>
<dbReference type="AlphaFoldDB" id="A0A9D3UT31"/>
<protein>
    <submittedName>
        <fullName evidence="1">Uncharacterized protein</fullName>
    </submittedName>
</protein>